<dbReference type="AlphaFoldDB" id="A0A0L6CIW6"/>
<gene>
    <name evidence="1" type="ORF">VV01_11860</name>
</gene>
<comment type="caution">
    <text evidence="1">The sequence shown here is derived from an EMBL/GenBank/DDBJ whole genome shotgun (WGS) entry which is preliminary data.</text>
</comment>
<organism evidence="1 2">
    <name type="scientific">Luteipulveratus halotolerans</name>
    <dbReference type="NCBI Taxonomy" id="1631356"/>
    <lineage>
        <taxon>Bacteria</taxon>
        <taxon>Bacillati</taxon>
        <taxon>Actinomycetota</taxon>
        <taxon>Actinomycetes</taxon>
        <taxon>Micrococcales</taxon>
        <taxon>Dermacoccaceae</taxon>
        <taxon>Luteipulveratus</taxon>
    </lineage>
</organism>
<dbReference type="InterPro" id="IPR052022">
    <property type="entry name" value="26kDa_periplasmic_antigen"/>
</dbReference>
<keyword evidence="2" id="KW-1185">Reference proteome</keyword>
<dbReference type="Proteomes" id="UP000037397">
    <property type="component" value="Unassembled WGS sequence"/>
</dbReference>
<dbReference type="GO" id="GO:0006974">
    <property type="term" value="P:DNA damage response"/>
    <property type="evidence" value="ECO:0007669"/>
    <property type="project" value="TreeGrafter"/>
</dbReference>
<dbReference type="RefSeq" id="WP_050670061.1">
    <property type="nucleotide sequence ID" value="NZ_LAIR01000002.1"/>
</dbReference>
<evidence type="ECO:0000313" key="1">
    <source>
        <dbReference type="EMBL" id="KNX37679.1"/>
    </source>
</evidence>
<evidence type="ECO:0008006" key="3">
    <source>
        <dbReference type="Google" id="ProtNLM"/>
    </source>
</evidence>
<sequence length="206" mass="21548">MSAPDHSITVIGGGTAAGSPDVVRLVVAARAEARDVSAALEACQQSARTLTATLRDQGVTDAELRTLGVSVDTRWGPESRPSGYEATHRLGVSWRDPATVGGALKACADAVGNTFRLESLRLTVEDPSALEDQARQAAYDDAHRQAGDLARLAGRELGQVIAIDQPDQRGGPAPMARMAMSAGDGGGVEAGQHSVEVRLRVRWALT</sequence>
<dbReference type="InterPro" id="IPR007497">
    <property type="entry name" value="SIMPL/DUF541"/>
</dbReference>
<dbReference type="STRING" id="1631356.VV01_11860"/>
<dbReference type="PANTHER" id="PTHR34387">
    <property type="entry name" value="SLR1258 PROTEIN"/>
    <property type="match status" value="1"/>
</dbReference>
<dbReference type="Pfam" id="PF04402">
    <property type="entry name" value="SIMPL"/>
    <property type="match status" value="1"/>
</dbReference>
<dbReference type="PANTHER" id="PTHR34387:SF2">
    <property type="entry name" value="SLR1258 PROTEIN"/>
    <property type="match status" value="1"/>
</dbReference>
<dbReference type="EMBL" id="LAIR01000002">
    <property type="protein sequence ID" value="KNX37679.1"/>
    <property type="molecule type" value="Genomic_DNA"/>
</dbReference>
<dbReference type="Gene3D" id="3.30.110.170">
    <property type="entry name" value="Protein of unknown function (DUF541), domain 1"/>
    <property type="match status" value="1"/>
</dbReference>
<protein>
    <recommendedName>
        <fullName evidence="3">DUF541 domain-containing protein</fullName>
    </recommendedName>
</protein>
<reference evidence="2" key="1">
    <citation type="submission" date="2015-03" db="EMBL/GenBank/DDBJ databases">
        <title>Luteipulveratus halotolerans sp. nov., a novel actinobacterium (Dermacoccaceae) from Sarawak, Malaysia.</title>
        <authorList>
            <person name="Juboi H."/>
            <person name="Basik A."/>
            <person name="Shamsul S.S."/>
            <person name="Arnold P."/>
            <person name="Schmitt E.K."/>
            <person name="Sanglier J.-J."/>
            <person name="Yeo T."/>
        </authorList>
    </citation>
    <scope>NUCLEOTIDE SEQUENCE [LARGE SCALE GENOMIC DNA]</scope>
    <source>
        <strain evidence="2">C296001</strain>
    </source>
</reference>
<evidence type="ECO:0000313" key="2">
    <source>
        <dbReference type="Proteomes" id="UP000037397"/>
    </source>
</evidence>
<name>A0A0L6CIW6_9MICO</name>
<proteinExistence type="predicted"/>
<dbReference type="Gene3D" id="3.30.70.2970">
    <property type="entry name" value="Protein of unknown function (DUF541), domain 2"/>
    <property type="match status" value="1"/>
</dbReference>
<accession>A0A0L6CIW6</accession>